<dbReference type="EMBL" id="MF405918">
    <property type="protein sequence ID" value="QKU33940.1"/>
    <property type="molecule type" value="Genomic_DNA"/>
</dbReference>
<dbReference type="KEGG" id="vg:80517243"/>
<reference evidence="1" key="2">
    <citation type="journal article" date="2018" name="Nat. Commun.">
        <title>Tailed giant Tupanvirus possesses the most complete translational apparatus of the known virosphere.</title>
        <authorList>
            <person name="Abrahao J."/>
            <person name="Silva L."/>
            <person name="Silva L.S."/>
            <person name="Khalil J.Y.B."/>
            <person name="Rodrigues R."/>
            <person name="Arantes T."/>
            <person name="Assis F."/>
            <person name="Boratto P."/>
            <person name="Andrade M."/>
            <person name="Kroon E.G."/>
            <person name="Ribeiro B."/>
            <person name="Bergier I."/>
            <person name="Seligmann H."/>
            <person name="Ghigo E."/>
            <person name="Colson P."/>
            <person name="Levasseur A."/>
            <person name="Kroemer G."/>
            <person name="Raoult D."/>
            <person name="La Scola B."/>
        </authorList>
    </citation>
    <scope>NUCLEOTIDE SEQUENCE [LARGE SCALE GENOMIC DNA]</scope>
    <source>
        <strain evidence="1">Deep ocean</strain>
    </source>
</reference>
<protein>
    <submittedName>
        <fullName evidence="1">Putative ORFan</fullName>
    </submittedName>
</protein>
<reference evidence="1" key="1">
    <citation type="submission" date="2017-06" db="EMBL/GenBank/DDBJ databases">
        <authorList>
            <person name="Assis F.L."/>
            <person name="Abrahao J.S."/>
            <person name="Silva L."/>
            <person name="Khalil J.B."/>
            <person name="Rodrigues R."/>
            <person name="Silva L.S."/>
            <person name="Boratto P."/>
            <person name="Andrade M."/>
            <person name="Kroon E.G."/>
            <person name="Ribeiro B."/>
            <person name="Bergier I."/>
            <person name="Seligmann H."/>
            <person name="Ghigo E."/>
            <person name="Colson P."/>
            <person name="Levasseur A."/>
            <person name="Raoult D."/>
            <person name="Scola B.L."/>
        </authorList>
    </citation>
    <scope>NUCLEOTIDE SEQUENCE</scope>
    <source>
        <strain evidence="1">Deep ocean</strain>
    </source>
</reference>
<dbReference type="RefSeq" id="YP_010780552.1">
    <property type="nucleotide sequence ID" value="NC_075038.1"/>
</dbReference>
<name>A0A6N1NGP9_9VIRU</name>
<organism evidence="1">
    <name type="scientific">Tupanvirus deep ocean</name>
    <dbReference type="NCBI Taxonomy" id="2126984"/>
    <lineage>
        <taxon>Viruses</taxon>
        <taxon>Varidnaviria</taxon>
        <taxon>Bamfordvirae</taxon>
        <taxon>Nucleocytoviricota</taxon>
        <taxon>Megaviricetes</taxon>
        <taxon>Imitervirales</taxon>
        <taxon>Mimiviridae</taxon>
        <taxon>Megamimivirinae</taxon>
        <taxon>Tupanvirus</taxon>
        <taxon>Tupanvirus altamarinense</taxon>
    </lineage>
</organism>
<proteinExistence type="predicted"/>
<evidence type="ECO:0000313" key="1">
    <source>
        <dbReference type="EMBL" id="QKU33940.1"/>
    </source>
</evidence>
<sequence length="525" mass="61330">MEKTNSNTLSAEDKADLMQTFGTVDTLHQPETTKKVTFRKKLYENIDKTNYFSKLAFVPNCATDMNIFMEIHNGISIFSNNKKYKHASLLYRSSDQQLDALFILVRSIHFHYDRLTNLCTEVMSNSIYMFKEPPQNLIDIVSDKKFFGMISRYIIDNIKQNLTEKNFLEKVGCALEKTFSKYPSLNPSQNTIENEKIKEPIIQYLKNHIEDLQIFFGMVYKELSTELGKILPIANLIFDLCSKLSLTETEKSILDKFINENKIHVPDFMNDPCLLDYYEYMDMETLDNDEASWADDEFQFYNNNFSLYNHPHFGINHNIYRENHSIQKINEKLLQIGYEVVQGKYFYIHTIEDCFIQHGFAANNKDLATQICGVLVTERDTSGYTNKYDTMTLNDHFTLISIANDITVSYDSFVAQIMKTERIPWDFPVEILMRILSRFYNVNIMFYCDKLTNIYIDNAMDHNAKVLDIYQHSIDMFYNIIPIGSQFSKLGTIENTYSNLPEIQQFNQQTSLEPNVNDISDVVDI</sequence>
<accession>A0A6N1NGP9</accession>
<dbReference type="GeneID" id="80517243"/>